<dbReference type="SMART" id="SM00507">
    <property type="entry name" value="HNHc"/>
    <property type="match status" value="1"/>
</dbReference>
<keyword evidence="2" id="KW-0540">Nuclease</keyword>
<feature type="domain" description="HNH nuclease" evidence="1">
    <location>
        <begin position="190"/>
        <end position="249"/>
    </location>
</feature>
<name>C2XQ54_BACMY</name>
<accession>C2XQ54</accession>
<dbReference type="GO" id="GO:0008270">
    <property type="term" value="F:zinc ion binding"/>
    <property type="evidence" value="ECO:0007669"/>
    <property type="project" value="InterPro"/>
</dbReference>
<evidence type="ECO:0000259" key="1">
    <source>
        <dbReference type="SMART" id="SM00507"/>
    </source>
</evidence>
<sequence length="281" mass="32770">MEGEYMDTRRGLSDINALEMLGGYKKSETINRIQFFYLVNHEKVVVKYSKISADGKKYWFGITPNAIKLYKSEKNSHIIFILGYEGIVKLPIEILYKYIQKANVTKKENGEIKRHHINISFSSDLCLYNSIDSFILDDYYFYNEEIVESELVEKKRDIILEEAKNFIDYKEQYVKIGDKAKRRKESSAQKKRIAILEDHTCQVCGFKEEYIKANNKKGWIIEVDHIIEKSKGGGESLDNLWVLCPNCHAKKTRGIIEIDPLKKVVKEKGEIISIRDNHLGW</sequence>
<protein>
    <submittedName>
        <fullName evidence="2">HNH endonuclease</fullName>
    </submittedName>
</protein>
<dbReference type="InterPro" id="IPR003615">
    <property type="entry name" value="HNH_nuc"/>
</dbReference>
<dbReference type="Gene3D" id="1.10.30.50">
    <property type="match status" value="1"/>
</dbReference>
<dbReference type="Proteomes" id="UP000001753">
    <property type="component" value="Chromosome"/>
</dbReference>
<organism evidence="2">
    <name type="scientific">Bacillus mycoides</name>
    <dbReference type="NCBI Taxonomy" id="1405"/>
    <lineage>
        <taxon>Bacteria</taxon>
        <taxon>Bacillati</taxon>
        <taxon>Bacillota</taxon>
        <taxon>Bacilli</taxon>
        <taxon>Bacillales</taxon>
        <taxon>Bacillaceae</taxon>
        <taxon>Bacillus</taxon>
        <taxon>Bacillus cereus group</taxon>
    </lineage>
</organism>
<proteinExistence type="predicted"/>
<dbReference type="Pfam" id="PF01844">
    <property type="entry name" value="HNH"/>
    <property type="match status" value="1"/>
</dbReference>
<keyword evidence="2" id="KW-0255">Endonuclease</keyword>
<dbReference type="InterPro" id="IPR002711">
    <property type="entry name" value="HNH"/>
</dbReference>
<dbReference type="HOGENOM" id="CLU_1007089_0_0_9"/>
<comment type="caution">
    <text evidence="2">The sequence shown here is derived from an EMBL/GenBank/DDBJ whole genome shotgun (WGS) entry which is preliminary data.</text>
</comment>
<reference evidence="2" key="1">
    <citation type="journal article" date="2012" name="Genome Res.">
        <title>Genomic characterization of the Bacillus cereus sensu lato species: Backdrop to the evolution of Bacillus anthracis.</title>
        <authorList>
            <person name="Zwick M.E."/>
            <person name="Joseph S.J."/>
            <person name="Didelot X."/>
            <person name="Chen P.E."/>
            <person name="Bishop-Lilly K.A."/>
            <person name="Stewart A.C."/>
            <person name="Willner K."/>
            <person name="Nolan N."/>
            <person name="Lentz S."/>
            <person name="Thomason M.K."/>
            <person name="Sozhamannan S."/>
            <person name="Mateczun A.J."/>
            <person name="Du L."/>
            <person name="Read T.D."/>
        </authorList>
    </citation>
    <scope>NUCLEOTIDE SEQUENCE [LARGE SCALE GENOMIC DNA]</scope>
    <source>
        <strain evidence="2">AH603</strain>
    </source>
</reference>
<dbReference type="GO" id="GO:0004519">
    <property type="term" value="F:endonuclease activity"/>
    <property type="evidence" value="ECO:0007669"/>
    <property type="project" value="UniProtKB-KW"/>
</dbReference>
<dbReference type="EMBL" id="ACMP01000034">
    <property type="protein sequence ID" value="EEL72184.1"/>
    <property type="molecule type" value="Genomic_DNA"/>
</dbReference>
<evidence type="ECO:0000313" key="2">
    <source>
        <dbReference type="EMBL" id="EEL72184.1"/>
    </source>
</evidence>
<dbReference type="AlphaFoldDB" id="C2XQ54"/>
<gene>
    <name evidence="2" type="ORF">bcere0026_8070</name>
</gene>
<dbReference type="GO" id="GO:0003676">
    <property type="term" value="F:nucleic acid binding"/>
    <property type="evidence" value="ECO:0007669"/>
    <property type="project" value="InterPro"/>
</dbReference>
<dbReference type="CDD" id="cd00085">
    <property type="entry name" value="HNHc"/>
    <property type="match status" value="1"/>
</dbReference>
<keyword evidence="2" id="KW-0378">Hydrolase</keyword>